<proteinExistence type="predicted"/>
<comment type="caution">
    <text evidence="6">The sequence shown here is derived from an EMBL/GenBank/DDBJ whole genome shotgun (WGS) entry which is preliminary data.</text>
</comment>
<evidence type="ECO:0000256" key="1">
    <source>
        <dbReference type="ARBA" id="ARBA00004604"/>
    </source>
</evidence>
<comment type="subcellular location">
    <subcellularLocation>
        <location evidence="1">Nucleus</location>
        <location evidence="1">Nucleolus</location>
    </subcellularLocation>
</comment>
<reference evidence="6" key="2">
    <citation type="submission" date="2021-05" db="EMBL/GenBank/DDBJ databases">
        <authorList>
            <person name="Pain A."/>
        </authorList>
    </citation>
    <scope>NUCLEOTIDE SEQUENCE</scope>
    <source>
        <strain evidence="6">1802A</strain>
    </source>
</reference>
<dbReference type="Gene3D" id="3.30.70.330">
    <property type="match status" value="1"/>
</dbReference>
<dbReference type="AlphaFoldDB" id="A0AAD9LFL7"/>
<dbReference type="PROSITE" id="PS50102">
    <property type="entry name" value="RRM"/>
    <property type="match status" value="1"/>
</dbReference>
<evidence type="ECO:0000256" key="4">
    <source>
        <dbReference type="PROSITE-ProRule" id="PRU00176"/>
    </source>
</evidence>
<dbReference type="InterPro" id="IPR035979">
    <property type="entry name" value="RBD_domain_sf"/>
</dbReference>
<feature type="domain" description="RRM" evidence="5">
    <location>
        <begin position="10"/>
        <end position="88"/>
    </location>
</feature>
<dbReference type="InterPro" id="IPR000504">
    <property type="entry name" value="RRM_dom"/>
</dbReference>
<evidence type="ECO:0000256" key="3">
    <source>
        <dbReference type="ARBA" id="ARBA00023242"/>
    </source>
</evidence>
<evidence type="ECO:0000313" key="7">
    <source>
        <dbReference type="Proteomes" id="UP001195914"/>
    </source>
</evidence>
<sequence>MEDEEEVKNDVIFVGNLPKHITEDEIHTYFKQFGKILSIRLVKSAKTNLSRGYCYVKFESPSIASIAAEAMNNYFIEGRALKVNVKTKNTKVKHLFKKGPTRPPAKTRLMIRAMQAYEDGQAVEAKMQDIIRAVESNQPIEASDDVERIKTRLRTAITRMQKKQVRLNTDIYEEAIKKYRAALDVLNTAR</sequence>
<dbReference type="GO" id="GO:0005730">
    <property type="term" value="C:nucleolus"/>
    <property type="evidence" value="ECO:0007669"/>
    <property type="project" value="UniProtKB-SubCell"/>
</dbReference>
<organism evidence="6 7">
    <name type="scientific">Babesia divergens</name>
    <dbReference type="NCBI Taxonomy" id="32595"/>
    <lineage>
        <taxon>Eukaryota</taxon>
        <taxon>Sar</taxon>
        <taxon>Alveolata</taxon>
        <taxon>Apicomplexa</taxon>
        <taxon>Aconoidasida</taxon>
        <taxon>Piroplasmida</taxon>
        <taxon>Babesiidae</taxon>
        <taxon>Babesia</taxon>
    </lineage>
</organism>
<accession>A0AAD9LFL7</accession>
<protein>
    <submittedName>
        <fullName evidence="6">RNA recognition motif containing protein</fullName>
    </submittedName>
</protein>
<dbReference type="PANTHER" id="PTHR46754">
    <property type="entry name" value="MKI67 FHA DOMAIN-INTERACTING NUCLEOLAR PHOSPHOPROTEIN"/>
    <property type="match status" value="1"/>
</dbReference>
<dbReference type="SUPFAM" id="SSF54928">
    <property type="entry name" value="RNA-binding domain, RBD"/>
    <property type="match status" value="1"/>
</dbReference>
<evidence type="ECO:0000256" key="2">
    <source>
        <dbReference type="ARBA" id="ARBA00022884"/>
    </source>
</evidence>
<keyword evidence="2 4" id="KW-0694">RNA-binding</keyword>
<keyword evidence="3" id="KW-0539">Nucleus</keyword>
<name>A0AAD9LFL7_BABDI</name>
<gene>
    <name evidence="6" type="ORF">X943_001986</name>
</gene>
<dbReference type="SMART" id="SM00360">
    <property type="entry name" value="RRM"/>
    <property type="match status" value="1"/>
</dbReference>
<dbReference type="Proteomes" id="UP001195914">
    <property type="component" value="Unassembled WGS sequence"/>
</dbReference>
<reference evidence="6" key="1">
    <citation type="journal article" date="2014" name="Nucleic Acids Res.">
        <title>The evolutionary dynamics of variant antigen genes in Babesia reveal a history of genomic innovation underlying host-parasite interaction.</title>
        <authorList>
            <person name="Jackson A.P."/>
            <person name="Otto T.D."/>
            <person name="Darby A."/>
            <person name="Ramaprasad A."/>
            <person name="Xia D."/>
            <person name="Echaide I.E."/>
            <person name="Farber M."/>
            <person name="Gahlot S."/>
            <person name="Gamble J."/>
            <person name="Gupta D."/>
            <person name="Gupta Y."/>
            <person name="Jackson L."/>
            <person name="Malandrin L."/>
            <person name="Malas T.B."/>
            <person name="Moussa E."/>
            <person name="Nair M."/>
            <person name="Reid A.J."/>
            <person name="Sanders M."/>
            <person name="Sharma J."/>
            <person name="Tracey A."/>
            <person name="Quail M.A."/>
            <person name="Weir W."/>
            <person name="Wastling J.M."/>
            <person name="Hall N."/>
            <person name="Willadsen P."/>
            <person name="Lingelbach K."/>
            <person name="Shiels B."/>
            <person name="Tait A."/>
            <person name="Berriman M."/>
            <person name="Allred D.R."/>
            <person name="Pain A."/>
        </authorList>
    </citation>
    <scope>NUCLEOTIDE SEQUENCE</scope>
    <source>
        <strain evidence="6">1802A</strain>
    </source>
</reference>
<keyword evidence="7" id="KW-1185">Reference proteome</keyword>
<dbReference type="EMBL" id="JAHBMH010000062">
    <property type="protein sequence ID" value="KAK1934823.1"/>
    <property type="molecule type" value="Genomic_DNA"/>
</dbReference>
<dbReference type="InterPro" id="IPR012677">
    <property type="entry name" value="Nucleotide-bd_a/b_plait_sf"/>
</dbReference>
<evidence type="ECO:0000259" key="5">
    <source>
        <dbReference type="PROSITE" id="PS50102"/>
    </source>
</evidence>
<dbReference type="GO" id="GO:0003723">
    <property type="term" value="F:RNA binding"/>
    <property type="evidence" value="ECO:0007669"/>
    <property type="project" value="UniProtKB-UniRule"/>
</dbReference>
<dbReference type="Pfam" id="PF00076">
    <property type="entry name" value="RRM_1"/>
    <property type="match status" value="1"/>
</dbReference>
<evidence type="ECO:0000313" key="6">
    <source>
        <dbReference type="EMBL" id="KAK1934823.1"/>
    </source>
</evidence>